<dbReference type="InterPro" id="IPR051407">
    <property type="entry name" value="Bact_OM_lipoprot/Surf_antigen"/>
</dbReference>
<dbReference type="PANTHER" id="PTHR35603:SF2">
    <property type="entry name" value="OUTER MEMBRANE LIPOPROTEIN"/>
    <property type="match status" value="1"/>
</dbReference>
<feature type="chain" id="PRO_5021920645" evidence="3">
    <location>
        <begin position="31"/>
        <end position="166"/>
    </location>
</feature>
<gene>
    <name evidence="5" type="ORF">ATF69_2489</name>
</gene>
<dbReference type="GO" id="GO:0019867">
    <property type="term" value="C:outer membrane"/>
    <property type="evidence" value="ECO:0007669"/>
    <property type="project" value="InterPro"/>
</dbReference>
<reference evidence="5 6" key="1">
    <citation type="journal article" date="2015" name="Stand. Genomic Sci.">
        <title>Genomic Encyclopedia of Bacterial and Archaeal Type Strains, Phase III: the genomes of soil and plant-associated and newly described type strains.</title>
        <authorList>
            <person name="Whitman W.B."/>
            <person name="Woyke T."/>
            <person name="Klenk H.P."/>
            <person name="Zhou Y."/>
            <person name="Lilburn T.G."/>
            <person name="Beck B.J."/>
            <person name="De Vos P."/>
            <person name="Vandamme P."/>
            <person name="Eisen J.A."/>
            <person name="Garrity G."/>
            <person name="Hugenholtz P."/>
            <person name="Kyrpides N.C."/>
        </authorList>
    </citation>
    <scope>NUCLEOTIDE SEQUENCE [LARGE SCALE GENOMIC DNA]</scope>
    <source>
        <strain evidence="5 6">DSM 64</strain>
    </source>
</reference>
<keyword evidence="2" id="KW-0472">Membrane</keyword>
<accession>A0A561XMV0</accession>
<sequence>MQFTRPLALVGTVVLAASLAACGHSRPAPAPQYSGGYSSGYQTAPAYPQNQAGTEYGRVSNIEVLQGRSQGQTTGTGAVLGAVVGGVLGNQVGKGTGRAAATAVGVLGGAVAGNAIEGRNNQEYVQGYRLSVQLDQGGYRVYDVSSPGDLRIGDRVRLYNGQISRM</sequence>
<organism evidence="5 6">
    <name type="scientific">Acidovorax delafieldii</name>
    <name type="common">Pseudomonas delafieldii</name>
    <dbReference type="NCBI Taxonomy" id="47920"/>
    <lineage>
        <taxon>Bacteria</taxon>
        <taxon>Pseudomonadati</taxon>
        <taxon>Pseudomonadota</taxon>
        <taxon>Betaproteobacteria</taxon>
        <taxon>Burkholderiales</taxon>
        <taxon>Comamonadaceae</taxon>
        <taxon>Acidovorax</taxon>
    </lineage>
</organism>
<dbReference type="PANTHER" id="PTHR35603">
    <property type="match status" value="1"/>
</dbReference>
<dbReference type="EMBL" id="VJWE01000013">
    <property type="protein sequence ID" value="TWG37442.1"/>
    <property type="molecule type" value="Genomic_DNA"/>
</dbReference>
<comment type="caution">
    <text evidence="5">The sequence shown here is derived from an EMBL/GenBank/DDBJ whole genome shotgun (WGS) entry which is preliminary data.</text>
</comment>
<dbReference type="Pfam" id="PF05433">
    <property type="entry name" value="Rick_17kDa_Anti"/>
    <property type="match status" value="1"/>
</dbReference>
<dbReference type="Proteomes" id="UP000321485">
    <property type="component" value="Unassembled WGS sequence"/>
</dbReference>
<evidence type="ECO:0000259" key="4">
    <source>
        <dbReference type="Pfam" id="PF05433"/>
    </source>
</evidence>
<keyword evidence="3" id="KW-0732">Signal</keyword>
<dbReference type="RefSeq" id="WP_056061711.1">
    <property type="nucleotide sequence ID" value="NZ_CAXUPI020000004.1"/>
</dbReference>
<dbReference type="PROSITE" id="PS51257">
    <property type="entry name" value="PROKAR_LIPOPROTEIN"/>
    <property type="match status" value="1"/>
</dbReference>
<evidence type="ECO:0000313" key="6">
    <source>
        <dbReference type="Proteomes" id="UP000321485"/>
    </source>
</evidence>
<protein>
    <submittedName>
        <fullName evidence="5">Outer membrane lipoprotein SlyB</fullName>
    </submittedName>
</protein>
<proteinExistence type="predicted"/>
<keyword evidence="5" id="KW-0449">Lipoprotein</keyword>
<evidence type="ECO:0000313" key="5">
    <source>
        <dbReference type="EMBL" id="TWG37442.1"/>
    </source>
</evidence>
<dbReference type="GeneID" id="51111548"/>
<name>A0A561XMV0_ACIDE</name>
<dbReference type="InterPro" id="IPR008816">
    <property type="entry name" value="Gly_zipper_2TM_dom"/>
</dbReference>
<evidence type="ECO:0000256" key="2">
    <source>
        <dbReference type="ARBA" id="ARBA00023136"/>
    </source>
</evidence>
<dbReference type="AlphaFoldDB" id="A0A561XMV0"/>
<feature type="domain" description="Glycine zipper 2TM" evidence="4">
    <location>
        <begin position="77"/>
        <end position="117"/>
    </location>
</feature>
<comment type="subcellular location">
    <subcellularLocation>
        <location evidence="1">Membrane</location>
    </subcellularLocation>
</comment>
<evidence type="ECO:0000256" key="1">
    <source>
        <dbReference type="ARBA" id="ARBA00004370"/>
    </source>
</evidence>
<evidence type="ECO:0000256" key="3">
    <source>
        <dbReference type="SAM" id="SignalP"/>
    </source>
</evidence>
<feature type="signal peptide" evidence="3">
    <location>
        <begin position="1"/>
        <end position="30"/>
    </location>
</feature>